<evidence type="ECO:0000256" key="2">
    <source>
        <dbReference type="ARBA" id="ARBA00022448"/>
    </source>
</evidence>
<evidence type="ECO:0000256" key="5">
    <source>
        <dbReference type="PIRSR" id="PIRSR019574-1"/>
    </source>
</evidence>
<gene>
    <name evidence="6" type="ORF">HMPREF0634_0469</name>
</gene>
<dbReference type="Gene3D" id="3.40.190.10">
    <property type="entry name" value="Periplasmic binding protein-like II"/>
    <property type="match status" value="2"/>
</dbReference>
<organism evidence="6 7">
    <name type="scientific">Peptostreptococcus stomatis DSM 17678</name>
    <dbReference type="NCBI Taxonomy" id="596315"/>
    <lineage>
        <taxon>Bacteria</taxon>
        <taxon>Bacillati</taxon>
        <taxon>Bacillota</taxon>
        <taxon>Clostridia</taxon>
        <taxon>Peptostreptococcales</taxon>
        <taxon>Peptostreptococcaceae</taxon>
        <taxon>Peptostreptococcus</taxon>
    </lineage>
</organism>
<dbReference type="SUPFAM" id="SSF53850">
    <property type="entry name" value="Periplasmic binding protein-like II"/>
    <property type="match status" value="1"/>
</dbReference>
<protein>
    <submittedName>
        <fullName evidence="6">ABC transporter, solute-binding protein</fullName>
    </submittedName>
</protein>
<evidence type="ECO:0000313" key="7">
    <source>
        <dbReference type="Proteomes" id="UP000003244"/>
    </source>
</evidence>
<dbReference type="Pfam" id="PF13416">
    <property type="entry name" value="SBP_bac_8"/>
    <property type="match status" value="1"/>
</dbReference>
<dbReference type="PIRSF" id="PIRSF019574">
    <property type="entry name" value="Periplasmic_polyamine_BP"/>
    <property type="match status" value="1"/>
</dbReference>
<dbReference type="PRINTS" id="PR00909">
    <property type="entry name" value="SPERMDNBNDNG"/>
</dbReference>
<dbReference type="PROSITE" id="PS51257">
    <property type="entry name" value="PROKAR_LIPOPROTEIN"/>
    <property type="match status" value="1"/>
</dbReference>
<dbReference type="InterPro" id="IPR006059">
    <property type="entry name" value="SBP"/>
</dbReference>
<dbReference type="InterPro" id="IPR001188">
    <property type="entry name" value="Sperm_putr-bd"/>
</dbReference>
<dbReference type="GO" id="GO:0015846">
    <property type="term" value="P:polyamine transport"/>
    <property type="evidence" value="ECO:0007669"/>
    <property type="project" value="InterPro"/>
</dbReference>
<dbReference type="Proteomes" id="UP000003244">
    <property type="component" value="Unassembled WGS sequence"/>
</dbReference>
<evidence type="ECO:0000313" key="6">
    <source>
        <dbReference type="EMBL" id="EFM64517.1"/>
    </source>
</evidence>
<reference evidence="6 7" key="1">
    <citation type="submission" date="2010-08" db="EMBL/GenBank/DDBJ databases">
        <authorList>
            <person name="Harkins D.M."/>
            <person name="Madupu R."/>
            <person name="Durkin A.S."/>
            <person name="Torralba M."/>
            <person name="Methe B."/>
            <person name="Sutton G.G."/>
            <person name="Nelson K.E."/>
        </authorList>
    </citation>
    <scope>NUCLEOTIDE SEQUENCE [LARGE SCALE GENOMIC DNA]</scope>
    <source>
        <strain evidence="6 7">DSM 17678</strain>
    </source>
</reference>
<dbReference type="GO" id="GO:0042597">
    <property type="term" value="C:periplasmic space"/>
    <property type="evidence" value="ECO:0007669"/>
    <property type="project" value="UniProtKB-SubCell"/>
</dbReference>
<dbReference type="eggNOG" id="COG0687">
    <property type="taxonomic scope" value="Bacteria"/>
</dbReference>
<dbReference type="GO" id="GO:0019808">
    <property type="term" value="F:polyamine binding"/>
    <property type="evidence" value="ECO:0007669"/>
    <property type="project" value="InterPro"/>
</dbReference>
<comment type="subcellular location">
    <subcellularLocation>
        <location evidence="1">Periplasm</location>
    </subcellularLocation>
</comment>
<keyword evidence="4" id="KW-0574">Periplasm</keyword>
<keyword evidence="7" id="KW-1185">Reference proteome</keyword>
<accession>E0E3H5</accession>
<dbReference type="AlphaFoldDB" id="E0E3H5"/>
<dbReference type="EMBL" id="ADGQ01000057">
    <property type="protein sequence ID" value="EFM64517.1"/>
    <property type="molecule type" value="Genomic_DNA"/>
</dbReference>
<dbReference type="STRING" id="596315.HMPREF0634_0469"/>
<feature type="binding site" evidence="5">
    <location>
        <position position="100"/>
    </location>
    <ligand>
        <name>spermidine</name>
        <dbReference type="ChEBI" id="CHEBI:57834"/>
    </ligand>
</feature>
<keyword evidence="2" id="KW-0813">Transport</keyword>
<evidence type="ECO:0000256" key="4">
    <source>
        <dbReference type="ARBA" id="ARBA00022764"/>
    </source>
</evidence>
<dbReference type="CDD" id="cd13590">
    <property type="entry name" value="PBP2_PotD_PotF_like"/>
    <property type="match status" value="1"/>
</dbReference>
<evidence type="ECO:0000256" key="3">
    <source>
        <dbReference type="ARBA" id="ARBA00022729"/>
    </source>
</evidence>
<proteinExistence type="predicted"/>
<evidence type="ECO:0000256" key="1">
    <source>
        <dbReference type="ARBA" id="ARBA00004418"/>
    </source>
</evidence>
<keyword evidence="3" id="KW-0732">Signal</keyword>
<dbReference type="PANTHER" id="PTHR30222">
    <property type="entry name" value="SPERMIDINE/PUTRESCINE-BINDING PERIPLASMIC PROTEIN"/>
    <property type="match status" value="1"/>
</dbReference>
<dbReference type="PANTHER" id="PTHR30222:SF17">
    <property type="entry name" value="SPERMIDINE_PUTRESCINE-BINDING PERIPLASMIC PROTEIN"/>
    <property type="match status" value="1"/>
</dbReference>
<comment type="caution">
    <text evidence="6">The sequence shown here is derived from an EMBL/GenBank/DDBJ whole genome shotgun (WGS) entry which is preliminary data.</text>
</comment>
<name>E0E3H5_9FIRM</name>
<sequence>MKLRKINSKFKKKIVRATAMTVILSSVVVFTGACIGGGQDSTKVLNVYNVGDYIDESLISEFEEETGIDVQYSTYDTNEMMYQKVKSGSTKYDLVFPSDYMVQKMSREGLLKKINYNNIPNFKYIDKSFLNPKYDPTNEYSVPYMWGTLGIVYNKKMVKEKVDSWDILWDEKYSRNILMFDSVRDTMGIALKKLGYSMNSVDKDQINAAKNLLIKQKPLVLAYVNDDGKDRMIAEEAALGVFYSGDFPLMKEENDNLEYVIPKTGSNKWTDAICIPQTADNEDWAEAFINFLCDPKVNARNTEYIGYSTPISEGRKLLPDNFKNNKTMYPDKALLDKSEAFLDIQKVIKEYDKAWIELKSY</sequence>